<dbReference type="HOGENOM" id="CLU_1289665_0_0_1"/>
<organism evidence="3 4">
    <name type="scientific">Sphaerobolus stellatus (strain SS14)</name>
    <dbReference type="NCBI Taxonomy" id="990650"/>
    <lineage>
        <taxon>Eukaryota</taxon>
        <taxon>Fungi</taxon>
        <taxon>Dikarya</taxon>
        <taxon>Basidiomycota</taxon>
        <taxon>Agaricomycotina</taxon>
        <taxon>Agaricomycetes</taxon>
        <taxon>Phallomycetidae</taxon>
        <taxon>Geastrales</taxon>
        <taxon>Sphaerobolaceae</taxon>
        <taxon>Sphaerobolus</taxon>
    </lineage>
</organism>
<evidence type="ECO:0000313" key="4">
    <source>
        <dbReference type="Proteomes" id="UP000054279"/>
    </source>
</evidence>
<dbReference type="EMBL" id="KN837351">
    <property type="protein sequence ID" value="KIJ26960.1"/>
    <property type="molecule type" value="Genomic_DNA"/>
</dbReference>
<protein>
    <submittedName>
        <fullName evidence="3">Uncharacterized protein</fullName>
    </submittedName>
</protein>
<feature type="transmembrane region" description="Helical" evidence="2">
    <location>
        <begin position="12"/>
        <end position="39"/>
    </location>
</feature>
<keyword evidence="2" id="KW-0472">Membrane</keyword>
<keyword evidence="2" id="KW-0812">Transmembrane</keyword>
<gene>
    <name evidence="3" type="ORF">M422DRAFT_271921</name>
</gene>
<evidence type="ECO:0000256" key="2">
    <source>
        <dbReference type="SAM" id="Phobius"/>
    </source>
</evidence>
<reference evidence="3 4" key="1">
    <citation type="submission" date="2014-06" db="EMBL/GenBank/DDBJ databases">
        <title>Evolutionary Origins and Diversification of the Mycorrhizal Mutualists.</title>
        <authorList>
            <consortium name="DOE Joint Genome Institute"/>
            <consortium name="Mycorrhizal Genomics Consortium"/>
            <person name="Kohler A."/>
            <person name="Kuo A."/>
            <person name="Nagy L.G."/>
            <person name="Floudas D."/>
            <person name="Copeland A."/>
            <person name="Barry K.W."/>
            <person name="Cichocki N."/>
            <person name="Veneault-Fourrey C."/>
            <person name="LaButti K."/>
            <person name="Lindquist E.A."/>
            <person name="Lipzen A."/>
            <person name="Lundell T."/>
            <person name="Morin E."/>
            <person name="Murat C."/>
            <person name="Riley R."/>
            <person name="Ohm R."/>
            <person name="Sun H."/>
            <person name="Tunlid A."/>
            <person name="Henrissat B."/>
            <person name="Grigoriev I.V."/>
            <person name="Hibbett D.S."/>
            <person name="Martin F."/>
        </authorList>
    </citation>
    <scope>NUCLEOTIDE SEQUENCE [LARGE SCALE GENOMIC DNA]</scope>
    <source>
        <strain evidence="3 4">SS14</strain>
    </source>
</reference>
<proteinExistence type="predicted"/>
<name>A0A0C9UNW0_SPHS4</name>
<dbReference type="Proteomes" id="UP000054279">
    <property type="component" value="Unassembled WGS sequence"/>
</dbReference>
<feature type="compositionally biased region" description="Pro residues" evidence="1">
    <location>
        <begin position="180"/>
        <end position="193"/>
    </location>
</feature>
<sequence>MGPIIASKYPVIMLEVIGLISLQAILPPYILLYSTYYLLRYPSTCCAAAYPSNILGTSLEHPLVYTTIILQRQSFMRSSNCQRRWRSGYPLTSYGLRQQKLVEPLILNKPPFSMSKIKPGWGIPPNAPLMRYIPLPDVDIPPSAVSASAQRAPQSLLVTLRPRSIPQNASAAPLSTPAGRPIPPNAPTSPLPGPTGAAVASNAPRMRPIPFPDV</sequence>
<keyword evidence="4" id="KW-1185">Reference proteome</keyword>
<feature type="region of interest" description="Disordered" evidence="1">
    <location>
        <begin position="161"/>
        <end position="214"/>
    </location>
</feature>
<keyword evidence="2" id="KW-1133">Transmembrane helix</keyword>
<accession>A0A0C9UNW0</accession>
<evidence type="ECO:0000256" key="1">
    <source>
        <dbReference type="SAM" id="MobiDB-lite"/>
    </source>
</evidence>
<evidence type="ECO:0000313" key="3">
    <source>
        <dbReference type="EMBL" id="KIJ26960.1"/>
    </source>
</evidence>
<dbReference type="AlphaFoldDB" id="A0A0C9UNW0"/>